<evidence type="ECO:0000313" key="2">
    <source>
        <dbReference type="EMBL" id="MCM8568872.1"/>
    </source>
</evidence>
<gene>
    <name evidence="2" type="ORF">NE848_05755</name>
</gene>
<organism evidence="2 3">
    <name type="scientific">Gramella jeungdoensis</name>
    <dbReference type="NCBI Taxonomy" id="708091"/>
    <lineage>
        <taxon>Bacteria</taxon>
        <taxon>Pseudomonadati</taxon>
        <taxon>Bacteroidota</taxon>
        <taxon>Flavobacteriia</taxon>
        <taxon>Flavobacteriales</taxon>
        <taxon>Flavobacteriaceae</taxon>
        <taxon>Christiangramia</taxon>
    </lineage>
</organism>
<comment type="caution">
    <text evidence="2">The sequence shown here is derived from an EMBL/GenBank/DDBJ whole genome shotgun (WGS) entry which is preliminary data.</text>
</comment>
<evidence type="ECO:0000256" key="1">
    <source>
        <dbReference type="SAM" id="SignalP"/>
    </source>
</evidence>
<feature type="signal peptide" evidence="1">
    <location>
        <begin position="1"/>
        <end position="18"/>
    </location>
</feature>
<evidence type="ECO:0000313" key="3">
    <source>
        <dbReference type="Proteomes" id="UP001155077"/>
    </source>
</evidence>
<reference evidence="2" key="1">
    <citation type="submission" date="2022-06" db="EMBL/GenBank/DDBJ databases">
        <title>Gramella sediminis sp. nov., isolated from deep-sea sediment of the Indian Ocean.</title>
        <authorList>
            <person name="Yang L."/>
        </authorList>
    </citation>
    <scope>NUCLEOTIDE SEQUENCE</scope>
    <source>
        <strain evidence="2">HMD3159</strain>
    </source>
</reference>
<name>A0ABT0Z125_9FLAO</name>
<evidence type="ECO:0008006" key="4">
    <source>
        <dbReference type="Google" id="ProtNLM"/>
    </source>
</evidence>
<feature type="chain" id="PRO_5045248370" description="DUF4468 domain-containing protein" evidence="1">
    <location>
        <begin position="19"/>
        <end position="191"/>
    </location>
</feature>
<proteinExistence type="predicted"/>
<dbReference type="Proteomes" id="UP001155077">
    <property type="component" value="Unassembled WGS sequence"/>
</dbReference>
<keyword evidence="1" id="KW-0732">Signal</keyword>
<sequence length="191" mass="22030">MRKIAFLLIILMTGIINAQLKVNENGSVYYEEVVETKKSISEVHDAIEQFLATNSGNSNYTIKINEDDKILSKGNINVIGPNKLEVVLNTEFKPGRYRILMDPISWNGKFPLAPEMNFDKGKAKEEMKQMYINKGMEKTYNKKDEKGEIDSDIQEFVDMQTMLYDKAKEKLNSFATSLKEYVSNYKKDSDW</sequence>
<keyword evidence="3" id="KW-1185">Reference proteome</keyword>
<accession>A0ABT0Z125</accession>
<dbReference type="RefSeq" id="WP_252111349.1">
    <property type="nucleotide sequence ID" value="NZ_JAMSCK010000002.1"/>
</dbReference>
<dbReference type="EMBL" id="JAMSCK010000002">
    <property type="protein sequence ID" value="MCM8568872.1"/>
    <property type="molecule type" value="Genomic_DNA"/>
</dbReference>
<protein>
    <recommendedName>
        <fullName evidence="4">DUF4468 domain-containing protein</fullName>
    </recommendedName>
</protein>